<evidence type="ECO:0000256" key="2">
    <source>
        <dbReference type="ARBA" id="ARBA00022670"/>
    </source>
</evidence>
<evidence type="ECO:0000256" key="4">
    <source>
        <dbReference type="ARBA" id="ARBA00022801"/>
    </source>
</evidence>
<proteinExistence type="inferred from homology"/>
<dbReference type="InterPro" id="IPR008979">
    <property type="entry name" value="Galactose-bd-like_sf"/>
</dbReference>
<feature type="active site" description="Charge relay system" evidence="7">
    <location>
        <position position="174"/>
    </location>
</feature>
<dbReference type="EMBL" id="JAKIKS010000004">
    <property type="protein sequence ID" value="MCL1123347.1"/>
    <property type="molecule type" value="Genomic_DNA"/>
</dbReference>
<name>A0ABT0L6N0_9GAMM</name>
<dbReference type="InterPro" id="IPR023827">
    <property type="entry name" value="Peptidase_S8_Asp-AS"/>
</dbReference>
<keyword evidence="3" id="KW-0732">Signal</keyword>
<dbReference type="Pfam" id="PF00082">
    <property type="entry name" value="Peptidase_S8"/>
    <property type="match status" value="1"/>
</dbReference>
<dbReference type="InterPro" id="IPR036852">
    <property type="entry name" value="Peptidase_S8/S53_dom_sf"/>
</dbReference>
<comment type="caution">
    <text evidence="9">The sequence shown here is derived from an EMBL/GenBank/DDBJ whole genome shotgun (WGS) entry which is preliminary data.</text>
</comment>
<dbReference type="PROSITE" id="PS00136">
    <property type="entry name" value="SUBTILASE_ASP"/>
    <property type="match status" value="1"/>
</dbReference>
<sequence>MRKSLITLSIITALLAGCGSDNDKSKETAEIANTSPQSMDVTYNVAQAIQITGQLEGTDAEGNMTFSLVNSDDVKLGVFDITDASTGQFTYVTDALEGTETISFKVSDGESESISTLTIQITGGDPLYPHQWHLSNTAQNSFAINRGVAGEDMNVNEAITSGVKGQGVIVAVVDTGLEINHPDLKANVVSGGSYNLITGTVDPTSLNDGYAHGTAVGGIIAAAGWNGMGGRGVAPEAKLIGFNFLDSDPDGVENAQSFENFVMSHGATAYSDSARVFNQSYGYSVPFPDLFNENETEVYAETTVNSFDGKGSIFVKSAGNGYNYFSYGGVYWLPADYFTARDEGKAANNGLPFHNSNMTASNADVYNLVVSAINASGELSSYSSVGANIFVTAPGGEYGTDFPAIVTADRSGCDKGYVISADRPNTPFHGGDHPLNLECDYMSTMNGTSSAAPNTTGAVAMIMSANPDLTWRDVRHILASTSTKVNADKAPINVSLSDTQEYEAVPAWFENAAGFSFHDFYGFGRVDVSAAVKAAQSYETDLGEYVLTDWINSAVDLNKTIPDASLVGVSDFIEVKNDMIVEAVQIQLSADHLRIPDLAVELISPAGTRSVIMTPYNGLVYQGVMDTNNTADIVTGYVDTPMLSNAFYGESTKGEWTLKLIDVNSGEYSFMRYNIDTVEIENEDSGQLQNWSIRFHGHDAESKS</sequence>
<reference evidence="9 10" key="1">
    <citation type="submission" date="2022-01" db="EMBL/GenBank/DDBJ databases">
        <title>Whole genome-based taxonomy of the Shewanellaceae.</title>
        <authorList>
            <person name="Martin-Rodriguez A.J."/>
        </authorList>
    </citation>
    <scope>NUCLEOTIDE SEQUENCE [LARGE SCALE GENOMIC DNA]</scope>
    <source>
        <strain evidence="9 10">DSM 17177</strain>
    </source>
</reference>
<dbReference type="PROSITE" id="PS51257">
    <property type="entry name" value="PROKAR_LIPOPROTEIN"/>
    <property type="match status" value="1"/>
</dbReference>
<dbReference type="InterPro" id="IPR000209">
    <property type="entry name" value="Peptidase_S8/S53_dom"/>
</dbReference>
<keyword evidence="4 7" id="KW-0378">Hydrolase</keyword>
<dbReference type="PANTHER" id="PTHR42884:SF14">
    <property type="entry name" value="NEUROENDOCRINE CONVERTASE 1"/>
    <property type="match status" value="1"/>
</dbReference>
<keyword evidence="6" id="KW-0106">Calcium</keyword>
<gene>
    <name evidence="9" type="ORF">L2764_02325</name>
</gene>
<dbReference type="PRINTS" id="PR00723">
    <property type="entry name" value="SUBTILISIN"/>
</dbReference>
<dbReference type="PANTHER" id="PTHR42884">
    <property type="entry name" value="PROPROTEIN CONVERTASE SUBTILISIN/KEXIN-RELATED"/>
    <property type="match status" value="1"/>
</dbReference>
<keyword evidence="5 7" id="KW-0720">Serine protease</keyword>
<feature type="active site" description="Charge relay system" evidence="7">
    <location>
        <position position="449"/>
    </location>
</feature>
<dbReference type="InterPro" id="IPR034182">
    <property type="entry name" value="Kexin/furin"/>
</dbReference>
<feature type="active site" description="Charge relay system" evidence="7">
    <location>
        <position position="212"/>
    </location>
</feature>
<evidence type="ECO:0000256" key="7">
    <source>
        <dbReference type="PROSITE-ProRule" id="PRU01240"/>
    </source>
</evidence>
<dbReference type="Gene3D" id="2.60.120.260">
    <property type="entry name" value="Galactose-binding domain-like"/>
    <property type="match status" value="1"/>
</dbReference>
<comment type="similarity">
    <text evidence="1">Belongs to the peptidase S8 family. Furin subfamily.</text>
</comment>
<evidence type="ECO:0000256" key="6">
    <source>
        <dbReference type="ARBA" id="ARBA00022837"/>
    </source>
</evidence>
<dbReference type="PROSITE" id="PS00137">
    <property type="entry name" value="SUBTILASE_HIS"/>
    <property type="match status" value="1"/>
</dbReference>
<evidence type="ECO:0000313" key="10">
    <source>
        <dbReference type="Proteomes" id="UP001203423"/>
    </source>
</evidence>
<dbReference type="InterPro" id="IPR022398">
    <property type="entry name" value="Peptidase_S8_His-AS"/>
</dbReference>
<dbReference type="Proteomes" id="UP001203423">
    <property type="component" value="Unassembled WGS sequence"/>
</dbReference>
<evidence type="ECO:0000256" key="5">
    <source>
        <dbReference type="ARBA" id="ARBA00022825"/>
    </source>
</evidence>
<dbReference type="Gene3D" id="3.40.50.200">
    <property type="entry name" value="Peptidase S8/S53 domain"/>
    <property type="match status" value="1"/>
</dbReference>
<evidence type="ECO:0000259" key="8">
    <source>
        <dbReference type="PROSITE" id="PS51829"/>
    </source>
</evidence>
<dbReference type="InterPro" id="IPR015500">
    <property type="entry name" value="Peptidase_S8_subtilisin-rel"/>
</dbReference>
<dbReference type="PROSITE" id="PS00138">
    <property type="entry name" value="SUBTILASE_SER"/>
    <property type="match status" value="1"/>
</dbReference>
<accession>A0ABT0L6N0</accession>
<keyword evidence="2 7" id="KW-0645">Protease</keyword>
<dbReference type="SUPFAM" id="SSF52743">
    <property type="entry name" value="Subtilisin-like"/>
    <property type="match status" value="1"/>
</dbReference>
<feature type="domain" description="P/Homo B" evidence="8">
    <location>
        <begin position="532"/>
        <end position="701"/>
    </location>
</feature>
<protein>
    <submittedName>
        <fullName evidence="9">S8 family serine peptidase</fullName>
    </submittedName>
</protein>
<organism evidence="9 10">
    <name type="scientific">Shewanella surugensis</name>
    <dbReference type="NCBI Taxonomy" id="212020"/>
    <lineage>
        <taxon>Bacteria</taxon>
        <taxon>Pseudomonadati</taxon>
        <taxon>Pseudomonadota</taxon>
        <taxon>Gammaproteobacteria</taxon>
        <taxon>Alteromonadales</taxon>
        <taxon>Shewanellaceae</taxon>
        <taxon>Shewanella</taxon>
    </lineage>
</organism>
<dbReference type="SUPFAM" id="SSF49785">
    <property type="entry name" value="Galactose-binding domain-like"/>
    <property type="match status" value="1"/>
</dbReference>
<evidence type="ECO:0000313" key="9">
    <source>
        <dbReference type="EMBL" id="MCL1123347.1"/>
    </source>
</evidence>
<keyword evidence="10" id="KW-1185">Reference proteome</keyword>
<dbReference type="Pfam" id="PF01483">
    <property type="entry name" value="P_proprotein"/>
    <property type="match status" value="1"/>
</dbReference>
<dbReference type="CDD" id="cd04059">
    <property type="entry name" value="Peptidases_S8_Protein_convertases_Kexins_Furin-like"/>
    <property type="match status" value="1"/>
</dbReference>
<evidence type="ECO:0000256" key="3">
    <source>
        <dbReference type="ARBA" id="ARBA00022729"/>
    </source>
</evidence>
<dbReference type="RefSeq" id="WP_248938630.1">
    <property type="nucleotide sequence ID" value="NZ_JAKIKS010000004.1"/>
</dbReference>
<dbReference type="InterPro" id="IPR002884">
    <property type="entry name" value="P_dom"/>
</dbReference>
<dbReference type="PROSITE" id="PS51829">
    <property type="entry name" value="P_HOMO_B"/>
    <property type="match status" value="1"/>
</dbReference>
<dbReference type="PROSITE" id="PS51892">
    <property type="entry name" value="SUBTILASE"/>
    <property type="match status" value="1"/>
</dbReference>
<evidence type="ECO:0000256" key="1">
    <source>
        <dbReference type="ARBA" id="ARBA00005325"/>
    </source>
</evidence>
<dbReference type="InterPro" id="IPR023828">
    <property type="entry name" value="Peptidase_S8_Ser-AS"/>
</dbReference>